<evidence type="ECO:0000313" key="1">
    <source>
        <dbReference type="EMBL" id="KAJ6039076.1"/>
    </source>
</evidence>
<dbReference type="AlphaFoldDB" id="A0AAD6IAI9"/>
<keyword evidence="2" id="KW-1185">Reference proteome</keyword>
<reference evidence="1" key="2">
    <citation type="submission" date="2023-01" db="EMBL/GenBank/DDBJ databases">
        <authorList>
            <person name="Petersen C."/>
        </authorList>
    </citation>
    <scope>NUCLEOTIDE SEQUENCE</scope>
    <source>
        <strain evidence="1">IBT 15450</strain>
    </source>
</reference>
<proteinExistence type="predicted"/>
<evidence type="ECO:0000313" key="2">
    <source>
        <dbReference type="Proteomes" id="UP001219568"/>
    </source>
</evidence>
<sequence length="417" mass="45891">MATRDIPAGVLDKGGYPSRYQERPTRLSLVTGGTCPQSSQESNIRLRLCIRQNWIRLEHLSIGFISSSFSRALCWHGLLQPEPEVGGTGLGSTRNGDIEFGNLIALPALSTPSFLKVALAPDISSGHNAILGLVQLLSRSQKPLQLAHFEFSLIICCSNRAKVVASLLLCAVLMFISWAAASVSEVVQFPSDAIRHYRPTLKSLVYHERQLAPIDADVLFEDDRDVSPARVINLSTIVDLGQMSAPGMCASPSAARLCLRPTAKRSRLQILHLRFSGLNRIPIPREIITFLYETPKGYSQHPRSCCGSVDRDASNDNRDYGPIFDEYFDRSQFDYIDPQQAVFGRDGLPALQVLAFGTSPTAFLMRRVHSSWECSGKVPAGLACDDTTRLSFRPVDMSDYSIWDGAVVDAARFLSAS</sequence>
<gene>
    <name evidence="1" type="ORF">N7460_007108</name>
</gene>
<accession>A0AAD6IAI9</accession>
<comment type="caution">
    <text evidence="1">The sequence shown here is derived from an EMBL/GenBank/DDBJ whole genome shotgun (WGS) entry which is preliminary data.</text>
</comment>
<reference evidence="1" key="1">
    <citation type="journal article" date="2023" name="IMA Fungus">
        <title>Comparative genomic study of the Penicillium genus elucidates a diverse pangenome and 15 lateral gene transfer events.</title>
        <authorList>
            <person name="Petersen C."/>
            <person name="Sorensen T."/>
            <person name="Nielsen M.R."/>
            <person name="Sondergaard T.E."/>
            <person name="Sorensen J.L."/>
            <person name="Fitzpatrick D.A."/>
            <person name="Frisvad J.C."/>
            <person name="Nielsen K.L."/>
        </authorList>
    </citation>
    <scope>NUCLEOTIDE SEQUENCE</scope>
    <source>
        <strain evidence="1">IBT 15450</strain>
    </source>
</reference>
<organism evidence="1 2">
    <name type="scientific">Penicillium canescens</name>
    <dbReference type="NCBI Taxonomy" id="5083"/>
    <lineage>
        <taxon>Eukaryota</taxon>
        <taxon>Fungi</taxon>
        <taxon>Dikarya</taxon>
        <taxon>Ascomycota</taxon>
        <taxon>Pezizomycotina</taxon>
        <taxon>Eurotiomycetes</taxon>
        <taxon>Eurotiomycetidae</taxon>
        <taxon>Eurotiales</taxon>
        <taxon>Aspergillaceae</taxon>
        <taxon>Penicillium</taxon>
    </lineage>
</organism>
<dbReference type="EMBL" id="JAQJZL010000006">
    <property type="protein sequence ID" value="KAJ6039076.1"/>
    <property type="molecule type" value="Genomic_DNA"/>
</dbReference>
<protein>
    <submittedName>
        <fullName evidence="1">Uncharacterized protein</fullName>
    </submittedName>
</protein>
<name>A0AAD6IAI9_PENCN</name>
<dbReference type="Proteomes" id="UP001219568">
    <property type="component" value="Unassembled WGS sequence"/>
</dbReference>